<dbReference type="PANTHER" id="PTHR43738">
    <property type="entry name" value="ABC TRANSPORTER, MEMBRANE PROTEIN"/>
    <property type="match status" value="1"/>
</dbReference>
<reference evidence="9 10" key="1">
    <citation type="submission" date="2023-01" db="EMBL/GenBank/DDBJ databases">
        <authorList>
            <person name="Lee S.H."/>
            <person name="Jung H.S."/>
            <person name="Yun J.U."/>
        </authorList>
    </citation>
    <scope>NUCLEOTIDE SEQUENCE [LARGE SCALE GENOMIC DNA]</scope>
    <source>
        <strain evidence="9 10">CBA3108</strain>
    </source>
</reference>
<accession>A0ABY7QZL4</accession>
<evidence type="ECO:0000256" key="4">
    <source>
        <dbReference type="ARBA" id="ARBA00022692"/>
    </source>
</evidence>
<dbReference type="Pfam" id="PF02687">
    <property type="entry name" value="FtsX"/>
    <property type="match status" value="1"/>
</dbReference>
<evidence type="ECO:0000256" key="7">
    <source>
        <dbReference type="SAM" id="Phobius"/>
    </source>
</evidence>
<keyword evidence="3" id="KW-1003">Cell membrane</keyword>
<comment type="subcellular location">
    <subcellularLocation>
        <location evidence="1">Cell membrane</location>
        <topology evidence="1">Multi-pass membrane protein</topology>
    </subcellularLocation>
</comment>
<evidence type="ECO:0000313" key="10">
    <source>
        <dbReference type="Proteomes" id="UP001212097"/>
    </source>
</evidence>
<keyword evidence="10" id="KW-1185">Reference proteome</keyword>
<organism evidence="9 10">
    <name type="scientific">Cutibacterium equinum</name>
    <dbReference type="NCBI Taxonomy" id="3016342"/>
    <lineage>
        <taxon>Bacteria</taxon>
        <taxon>Bacillati</taxon>
        <taxon>Actinomycetota</taxon>
        <taxon>Actinomycetes</taxon>
        <taxon>Propionibacteriales</taxon>
        <taxon>Propionibacteriaceae</taxon>
        <taxon>Cutibacterium</taxon>
    </lineage>
</organism>
<feature type="transmembrane region" description="Helical" evidence="7">
    <location>
        <begin position="18"/>
        <end position="39"/>
    </location>
</feature>
<keyword evidence="5 7" id="KW-1133">Transmembrane helix</keyword>
<feature type="transmembrane region" description="Helical" evidence="7">
    <location>
        <begin position="248"/>
        <end position="273"/>
    </location>
</feature>
<protein>
    <submittedName>
        <fullName evidence="9">ABC transporter permease</fullName>
    </submittedName>
</protein>
<keyword evidence="2" id="KW-0813">Transport</keyword>
<dbReference type="EMBL" id="CP115668">
    <property type="protein sequence ID" value="WCC80483.1"/>
    <property type="molecule type" value="Genomic_DNA"/>
</dbReference>
<evidence type="ECO:0000313" key="9">
    <source>
        <dbReference type="EMBL" id="WCC80483.1"/>
    </source>
</evidence>
<sequence>MAPVFLALREIGHQRGRFALIVAVIALIAYLAFFLASLATGLAHSYRSAIDDWDATSVALTEDSNESVMSSRLSKDQVKVASAPSDAEPLIVSGVVLKNVDSSQPGRTKVSAFAFAIDRSGFLAPDKVGVGITQGRGIEHPDSEIVVDDTVVREGWQVGDKLQLNSTSHTWTIVGFTHDQTFQTTPIVFVDEKAFGKNPPTDAPVAVNAVVNKDGWSGSQTDDLNKAGLTTLSSDEFVKTLAGYKAQVLTFSLMIGALVVIASFALGIFIYVLTLQKRAALGILKARGVPTSYLVRSGAVQTLLLALVGLAVGLVLTLLTGAVLPDKVPFWFTWWLYAVITAAFALFSVIGGLLSVKVISGIDPVEAMS</sequence>
<feature type="transmembrane region" description="Helical" evidence="7">
    <location>
        <begin position="293"/>
        <end position="322"/>
    </location>
</feature>
<gene>
    <name evidence="9" type="ORF">O6R08_02910</name>
</gene>
<dbReference type="PANTHER" id="PTHR43738:SF1">
    <property type="entry name" value="HEMIN TRANSPORT SYSTEM PERMEASE PROTEIN HRTB-RELATED"/>
    <property type="match status" value="1"/>
</dbReference>
<proteinExistence type="predicted"/>
<feature type="domain" description="ABC3 transporter permease C-terminal" evidence="8">
    <location>
        <begin position="253"/>
        <end position="364"/>
    </location>
</feature>
<evidence type="ECO:0000256" key="2">
    <source>
        <dbReference type="ARBA" id="ARBA00022448"/>
    </source>
</evidence>
<evidence type="ECO:0000256" key="6">
    <source>
        <dbReference type="ARBA" id="ARBA00023136"/>
    </source>
</evidence>
<evidence type="ECO:0000256" key="1">
    <source>
        <dbReference type="ARBA" id="ARBA00004651"/>
    </source>
</evidence>
<keyword evidence="6 7" id="KW-0472">Membrane</keyword>
<evidence type="ECO:0000256" key="5">
    <source>
        <dbReference type="ARBA" id="ARBA00022989"/>
    </source>
</evidence>
<dbReference type="Proteomes" id="UP001212097">
    <property type="component" value="Chromosome"/>
</dbReference>
<dbReference type="RefSeq" id="WP_271418663.1">
    <property type="nucleotide sequence ID" value="NZ_CP115668.1"/>
</dbReference>
<evidence type="ECO:0000256" key="3">
    <source>
        <dbReference type="ARBA" id="ARBA00022475"/>
    </source>
</evidence>
<dbReference type="InterPro" id="IPR003838">
    <property type="entry name" value="ABC3_permease_C"/>
</dbReference>
<keyword evidence="4 7" id="KW-0812">Transmembrane</keyword>
<name>A0ABY7QZL4_9ACTN</name>
<dbReference type="InterPro" id="IPR051125">
    <property type="entry name" value="ABC-4/HrtB_transporter"/>
</dbReference>
<reference evidence="9 10" key="2">
    <citation type="submission" date="2023-06" db="EMBL/GenBank/DDBJ databases">
        <title>The Gram-positive Non-spore-bearing Anaerobic Bacilli of Human Feces.</title>
        <authorList>
            <person name="Eggerth A.H."/>
        </authorList>
    </citation>
    <scope>NUCLEOTIDE SEQUENCE [LARGE SCALE GENOMIC DNA]</scope>
    <source>
        <strain evidence="9 10">CBA3108</strain>
    </source>
</reference>
<feature type="transmembrane region" description="Helical" evidence="7">
    <location>
        <begin position="334"/>
        <end position="354"/>
    </location>
</feature>
<evidence type="ECO:0000259" key="8">
    <source>
        <dbReference type="Pfam" id="PF02687"/>
    </source>
</evidence>